<evidence type="ECO:0000313" key="4">
    <source>
        <dbReference type="Proteomes" id="UP000272490"/>
    </source>
</evidence>
<dbReference type="CDD" id="cd00093">
    <property type="entry name" value="HTH_XRE"/>
    <property type="match status" value="1"/>
</dbReference>
<gene>
    <name evidence="3" type="ORF">EHV10_10250</name>
</gene>
<evidence type="ECO:0000256" key="1">
    <source>
        <dbReference type="ARBA" id="ARBA00023125"/>
    </source>
</evidence>
<dbReference type="Pfam" id="PF01381">
    <property type="entry name" value="HTH_3"/>
    <property type="match status" value="1"/>
</dbReference>
<evidence type="ECO:0000259" key="2">
    <source>
        <dbReference type="PROSITE" id="PS50943"/>
    </source>
</evidence>
<dbReference type="EMBL" id="RRCO01000004">
    <property type="protein sequence ID" value="RRJ25268.1"/>
    <property type="molecule type" value="Genomic_DNA"/>
</dbReference>
<dbReference type="SUPFAM" id="SSF47413">
    <property type="entry name" value="lambda repressor-like DNA-binding domains"/>
    <property type="match status" value="1"/>
</dbReference>
<evidence type="ECO:0000313" key="3">
    <source>
        <dbReference type="EMBL" id="RRJ25268.1"/>
    </source>
</evidence>
<feature type="domain" description="HTH cro/C1-type" evidence="2">
    <location>
        <begin position="7"/>
        <end position="63"/>
    </location>
</feature>
<dbReference type="AlphaFoldDB" id="A0A3P3QX27"/>
<dbReference type="RefSeq" id="WP_128674569.1">
    <property type="nucleotide sequence ID" value="NZ_RRCO01000004.1"/>
</dbReference>
<dbReference type="Gene3D" id="1.10.260.40">
    <property type="entry name" value="lambda repressor-like DNA-binding domains"/>
    <property type="match status" value="1"/>
</dbReference>
<dbReference type="InterPro" id="IPR001387">
    <property type="entry name" value="Cro/C1-type_HTH"/>
</dbReference>
<reference evidence="3 4" key="1">
    <citation type="submission" date="2018-11" db="EMBL/GenBank/DDBJ databases">
        <title>Genome sequencing of Lachnoanaerobaculum sp. KCOM 2030 (= ChDC B114).</title>
        <authorList>
            <person name="Kook J.-K."/>
            <person name="Park S.-N."/>
            <person name="Lim Y.K."/>
        </authorList>
    </citation>
    <scope>NUCLEOTIDE SEQUENCE [LARGE SCALE GENOMIC DNA]</scope>
    <source>
        <strain evidence="3 4">KCOM 2030</strain>
    </source>
</reference>
<proteinExistence type="predicted"/>
<comment type="caution">
    <text evidence="3">The sequence shown here is derived from an EMBL/GenBank/DDBJ whole genome shotgun (WGS) entry which is preliminary data.</text>
</comment>
<dbReference type="InterPro" id="IPR010982">
    <property type="entry name" value="Lambda_DNA-bd_dom_sf"/>
</dbReference>
<protein>
    <submittedName>
        <fullName evidence="3">XRE family transcriptional regulator</fullName>
    </submittedName>
</protein>
<accession>A0A3P3QX27</accession>
<dbReference type="Proteomes" id="UP000272490">
    <property type="component" value="Unassembled WGS sequence"/>
</dbReference>
<keyword evidence="1" id="KW-0238">DNA-binding</keyword>
<dbReference type="SMART" id="SM00530">
    <property type="entry name" value="HTH_XRE"/>
    <property type="match status" value="1"/>
</dbReference>
<dbReference type="PANTHER" id="PTHR46558:SF11">
    <property type="entry name" value="HTH-TYPE TRANSCRIPTIONAL REGULATOR XRE"/>
    <property type="match status" value="1"/>
</dbReference>
<organism evidence="3 4">
    <name type="scientific">Lachnoanaerobaculum gingivalis</name>
    <dbReference type="NCBI Taxonomy" id="2490855"/>
    <lineage>
        <taxon>Bacteria</taxon>
        <taxon>Bacillati</taxon>
        <taxon>Bacillota</taxon>
        <taxon>Clostridia</taxon>
        <taxon>Lachnospirales</taxon>
        <taxon>Lachnospiraceae</taxon>
        <taxon>Lachnoanaerobaculum</taxon>
    </lineage>
</organism>
<dbReference type="PROSITE" id="PS50943">
    <property type="entry name" value="HTH_CROC1"/>
    <property type="match status" value="1"/>
</dbReference>
<dbReference type="PANTHER" id="PTHR46558">
    <property type="entry name" value="TRACRIPTIONAL REGULATORY PROTEIN-RELATED-RELATED"/>
    <property type="match status" value="1"/>
</dbReference>
<dbReference type="OrthoDB" id="9801008at2"/>
<dbReference type="GO" id="GO:0003677">
    <property type="term" value="F:DNA binding"/>
    <property type="evidence" value="ECO:0007669"/>
    <property type="project" value="UniProtKB-KW"/>
</dbReference>
<sequence>MSFSEDIKKIRRMALLTQEDFAKEIGVSYATINRWETRKAKPNLKTMKLIDEYCKKNNIDFDIREEIIY</sequence>
<keyword evidence="4" id="KW-1185">Reference proteome</keyword>
<name>A0A3P3QX27_9FIRM</name>